<gene>
    <name evidence="1" type="ORF">CIT25_19250</name>
</gene>
<comment type="caution">
    <text evidence="1">The sequence shown here is derived from an EMBL/GenBank/DDBJ whole genome shotgun (WGS) entry which is preliminary data.</text>
</comment>
<reference evidence="2" key="1">
    <citation type="submission" date="2017-08" db="EMBL/GenBank/DDBJ databases">
        <title>Mesorhizobium wenxinae sp. nov., a novel rhizobial species isolated from root nodules of chickpea (Cicer arietinum L.).</title>
        <authorList>
            <person name="Zhang J."/>
        </authorList>
    </citation>
    <scope>NUCLEOTIDE SEQUENCE [LARGE SCALE GENOMIC DNA]</scope>
    <source>
        <strain evidence="2">USDA 3392</strain>
    </source>
</reference>
<proteinExistence type="predicted"/>
<evidence type="ECO:0008006" key="3">
    <source>
        <dbReference type="Google" id="ProtNLM"/>
    </source>
</evidence>
<evidence type="ECO:0000313" key="1">
    <source>
        <dbReference type="EMBL" id="PAQ00525.1"/>
    </source>
</evidence>
<keyword evidence="2" id="KW-1185">Reference proteome</keyword>
<dbReference type="AlphaFoldDB" id="A0AB36R702"/>
<dbReference type="Proteomes" id="UP000216215">
    <property type="component" value="Unassembled WGS sequence"/>
</dbReference>
<dbReference type="EMBL" id="NPKI01000025">
    <property type="protein sequence ID" value="PAQ00525.1"/>
    <property type="molecule type" value="Genomic_DNA"/>
</dbReference>
<accession>A0AB36R702</accession>
<dbReference type="RefSeq" id="WP_126103171.1">
    <property type="nucleotide sequence ID" value="NZ_CP088151.1"/>
</dbReference>
<sequence length="267" mass="30819">MIVRDEADVIEKNLRFHESQGFDYFGIIDNLSTDGTRDIIEDLSKDIPMTILSEENTDYRQDVWAGRLAECLSQRGIDLAISLDADEFISGLGSTFKEIADELQCPLMCPRHNMVPLKAEFSEFAKNPLLAARYRVARPLSTQLPIMLRSMPGKMLFPLQGLRSIARGNHSIEHEIGERSVSDRALIRHFPVRTYDHFLKKLEQARARFRQEQDAHQNTSWHIRRWLSLKDDGFIENEYASFFVGENDMKMYLSDGTIVEDLFSNML</sequence>
<name>A0AB36R702_9HYPH</name>
<organism evidence="1 2">
    <name type="scientific">Mesorhizobium mediterraneum</name>
    <dbReference type="NCBI Taxonomy" id="43617"/>
    <lineage>
        <taxon>Bacteria</taxon>
        <taxon>Pseudomonadati</taxon>
        <taxon>Pseudomonadota</taxon>
        <taxon>Alphaproteobacteria</taxon>
        <taxon>Hyphomicrobiales</taxon>
        <taxon>Phyllobacteriaceae</taxon>
        <taxon>Mesorhizobium</taxon>
    </lineage>
</organism>
<evidence type="ECO:0000313" key="2">
    <source>
        <dbReference type="Proteomes" id="UP000216215"/>
    </source>
</evidence>
<protein>
    <recommendedName>
        <fullName evidence="3">Glycosyl transferase family 2</fullName>
    </recommendedName>
</protein>
<dbReference type="Pfam" id="PF13704">
    <property type="entry name" value="Glyco_tranf_2_4"/>
    <property type="match status" value="1"/>
</dbReference>